<accession>A0A915KT21</accession>
<evidence type="ECO:0000313" key="1">
    <source>
        <dbReference type="Proteomes" id="UP000887565"/>
    </source>
</evidence>
<evidence type="ECO:0000313" key="2">
    <source>
        <dbReference type="WBParaSite" id="nRc.2.0.1.t41265-RA"/>
    </source>
</evidence>
<organism evidence="1 2">
    <name type="scientific">Romanomermis culicivorax</name>
    <name type="common">Nematode worm</name>
    <dbReference type="NCBI Taxonomy" id="13658"/>
    <lineage>
        <taxon>Eukaryota</taxon>
        <taxon>Metazoa</taxon>
        <taxon>Ecdysozoa</taxon>
        <taxon>Nematoda</taxon>
        <taxon>Enoplea</taxon>
        <taxon>Dorylaimia</taxon>
        <taxon>Mermithida</taxon>
        <taxon>Mermithoidea</taxon>
        <taxon>Mermithidae</taxon>
        <taxon>Romanomermis</taxon>
    </lineage>
</organism>
<dbReference type="AlphaFoldDB" id="A0A915KT21"/>
<dbReference type="WBParaSite" id="nRc.2.0.1.t41265-RA">
    <property type="protein sequence ID" value="nRc.2.0.1.t41265-RA"/>
    <property type="gene ID" value="nRc.2.0.1.g41265"/>
</dbReference>
<dbReference type="Proteomes" id="UP000887565">
    <property type="component" value="Unplaced"/>
</dbReference>
<reference evidence="2" key="1">
    <citation type="submission" date="2022-11" db="UniProtKB">
        <authorList>
            <consortium name="WormBaseParasite"/>
        </authorList>
    </citation>
    <scope>IDENTIFICATION</scope>
</reference>
<name>A0A915KT21_ROMCU</name>
<protein>
    <submittedName>
        <fullName evidence="2">Uncharacterized protein</fullName>
    </submittedName>
</protein>
<keyword evidence="1" id="KW-1185">Reference proteome</keyword>
<proteinExistence type="predicted"/>
<sequence length="153" mass="17701">MDNPCPTSQEEDGRIKVIVENMHLLHVDASIKDKQLMGFFIHLQNKFCHDESNYIKMSRLHPLTCDMPSNMIQDITQYDKAKNMLLFQLAPNCNEMTLKREFATNTPETGEEPAAFLSRMYHQNPDCGMMPYTSQCLNTNHHRYSNNIKASDT</sequence>